<dbReference type="GO" id="GO:0005840">
    <property type="term" value="C:ribosome"/>
    <property type="evidence" value="ECO:0007669"/>
    <property type="project" value="UniProtKB-KW"/>
</dbReference>
<evidence type="ECO:0000256" key="3">
    <source>
        <dbReference type="ARBA" id="ARBA00023274"/>
    </source>
</evidence>
<feature type="non-terminal residue" evidence="4">
    <location>
        <position position="1"/>
    </location>
</feature>
<keyword evidence="5" id="KW-1185">Reference proteome</keyword>
<accession>A0A2V1EA25</accession>
<dbReference type="GO" id="GO:1990904">
    <property type="term" value="C:ribonucleoprotein complex"/>
    <property type="evidence" value="ECO:0007669"/>
    <property type="project" value="UniProtKB-KW"/>
</dbReference>
<dbReference type="AlphaFoldDB" id="A0A2V1EA25"/>
<reference evidence="4 5" key="1">
    <citation type="journal article" date="2018" name="Sci. Rep.">
        <title>Comparative genomics provides insights into the lifestyle and reveals functional heterogeneity of dark septate endophytic fungi.</title>
        <authorList>
            <person name="Knapp D.G."/>
            <person name="Nemeth J.B."/>
            <person name="Barry K."/>
            <person name="Hainaut M."/>
            <person name="Henrissat B."/>
            <person name="Johnson J."/>
            <person name="Kuo A."/>
            <person name="Lim J.H.P."/>
            <person name="Lipzen A."/>
            <person name="Nolan M."/>
            <person name="Ohm R.A."/>
            <person name="Tamas L."/>
            <person name="Grigoriev I.V."/>
            <person name="Spatafora J.W."/>
            <person name="Nagy L.G."/>
            <person name="Kovacs G.M."/>
        </authorList>
    </citation>
    <scope>NUCLEOTIDE SEQUENCE [LARGE SCALE GENOMIC DNA]</scope>
    <source>
        <strain evidence="4 5">DSE2036</strain>
    </source>
</reference>
<name>A0A2V1EA25_9PLEO</name>
<evidence type="ECO:0000313" key="4">
    <source>
        <dbReference type="EMBL" id="PVI07478.1"/>
    </source>
</evidence>
<keyword evidence="3" id="KW-0687">Ribonucleoprotein</keyword>
<dbReference type="EMBL" id="KZ805304">
    <property type="protein sequence ID" value="PVI07478.1"/>
    <property type="molecule type" value="Genomic_DNA"/>
</dbReference>
<dbReference type="InterPro" id="IPR012340">
    <property type="entry name" value="NA-bd_OB-fold"/>
</dbReference>
<evidence type="ECO:0000313" key="5">
    <source>
        <dbReference type="Proteomes" id="UP000244855"/>
    </source>
</evidence>
<comment type="similarity">
    <text evidence="1">Belongs to the universal ribosomal protein uS17 family.</text>
</comment>
<dbReference type="STRING" id="97972.A0A2V1EA25"/>
<proteinExistence type="inferred from homology"/>
<dbReference type="OrthoDB" id="274752at2759"/>
<organism evidence="4 5">
    <name type="scientific">Periconia macrospinosa</name>
    <dbReference type="NCBI Taxonomy" id="97972"/>
    <lineage>
        <taxon>Eukaryota</taxon>
        <taxon>Fungi</taxon>
        <taxon>Dikarya</taxon>
        <taxon>Ascomycota</taxon>
        <taxon>Pezizomycotina</taxon>
        <taxon>Dothideomycetes</taxon>
        <taxon>Pleosporomycetidae</taxon>
        <taxon>Pleosporales</taxon>
        <taxon>Massarineae</taxon>
        <taxon>Periconiaceae</taxon>
        <taxon>Periconia</taxon>
    </lineage>
</organism>
<dbReference type="GO" id="GO:0003735">
    <property type="term" value="F:structural constituent of ribosome"/>
    <property type="evidence" value="ECO:0007669"/>
    <property type="project" value="InterPro"/>
</dbReference>
<dbReference type="SUPFAM" id="SSF50249">
    <property type="entry name" value="Nucleic acid-binding proteins"/>
    <property type="match status" value="1"/>
</dbReference>
<dbReference type="Pfam" id="PF00366">
    <property type="entry name" value="Ribosomal_S17"/>
    <property type="match status" value="1"/>
</dbReference>
<evidence type="ECO:0000256" key="2">
    <source>
        <dbReference type="ARBA" id="ARBA00022980"/>
    </source>
</evidence>
<dbReference type="Gene3D" id="2.40.50.140">
    <property type="entry name" value="Nucleic acid-binding proteins"/>
    <property type="match status" value="1"/>
</dbReference>
<sequence>KANTPIVRQLPWSTKIGVVVSAGKMDRAVKVRIAGQEWNKKFKKHFPSPITHLVSDPQNSVVEGDVVRISSGWRTSKNIRHVISAIVAPFGAPVEDRPPVLTHAQRMDIRIQDRIFKDVRSAAKGRIVSRLRLERAKKQGHEIPNLETAMANMKI</sequence>
<feature type="non-terminal residue" evidence="4">
    <location>
        <position position="155"/>
    </location>
</feature>
<gene>
    <name evidence="4" type="ORF">DM02DRAFT_504382</name>
</gene>
<keyword evidence="2" id="KW-0689">Ribosomal protein</keyword>
<dbReference type="GO" id="GO:0006412">
    <property type="term" value="P:translation"/>
    <property type="evidence" value="ECO:0007669"/>
    <property type="project" value="InterPro"/>
</dbReference>
<dbReference type="InterPro" id="IPR000266">
    <property type="entry name" value="Ribosomal_uS17"/>
</dbReference>
<evidence type="ECO:0000256" key="1">
    <source>
        <dbReference type="ARBA" id="ARBA00010254"/>
    </source>
</evidence>
<protein>
    <submittedName>
        <fullName evidence="4">Nucleic acid-binding protein</fullName>
    </submittedName>
</protein>
<dbReference type="Proteomes" id="UP000244855">
    <property type="component" value="Unassembled WGS sequence"/>
</dbReference>